<accession>A0ABR4QP14</accession>
<keyword evidence="3" id="KW-1185">Reference proteome</keyword>
<evidence type="ECO:0000313" key="3">
    <source>
        <dbReference type="Proteomes" id="UP001651158"/>
    </source>
</evidence>
<feature type="compositionally biased region" description="Polar residues" evidence="1">
    <location>
        <begin position="414"/>
        <end position="433"/>
    </location>
</feature>
<feature type="region of interest" description="Disordered" evidence="1">
    <location>
        <begin position="412"/>
        <end position="433"/>
    </location>
</feature>
<organism evidence="2 3">
    <name type="scientific">Taenia crassiceps</name>
    <dbReference type="NCBI Taxonomy" id="6207"/>
    <lineage>
        <taxon>Eukaryota</taxon>
        <taxon>Metazoa</taxon>
        <taxon>Spiralia</taxon>
        <taxon>Lophotrochozoa</taxon>
        <taxon>Platyhelminthes</taxon>
        <taxon>Cestoda</taxon>
        <taxon>Eucestoda</taxon>
        <taxon>Cyclophyllidea</taxon>
        <taxon>Taeniidae</taxon>
        <taxon>Taenia</taxon>
    </lineage>
</organism>
<proteinExistence type="predicted"/>
<sequence length="510" mass="57529">MPCLVCTHNAVIHWHNWKASFVKPIISTSNEAAVLAPPVCLPLATLATSHTRACIHGSMDKSVGSTKRNKEVQIRTPLLFLEHTKLKKHQQLEAILERESSYPHASTTTTYVGKIFNNRIEFAAEKNAKKPPVKKIKFSQVERIIPNDDAFCVHVGWRQGKSASVTSFAFTEENVYNGFINNLEKTRGFVVDSKNRTNQSSRTETFQRRSDSSPSLEWENLGQAVAASEPVVHGRLASGYTTSYIVWEEPEAGTHHDLMSTDLHMPNNEAPSTFATSEVGDKVDIVQQGEEGQTVTGESMDEAHHCPCCVQRSGINLNLSNHHRKAYAPLSEKGQSYANFPVHLSRSYKCYRPHQSWTMSSLTRGSSSYYNESMLETLDDSESTLMHQPTSRPRSLPSPVRCLQNVAKPVVPRQKNQLTRHQQKITPKTTHSHQRTWTVYSSSSSGYTSSTFHEDGLELIVDPTTSGQYIRNQKRFVTGKVRSKTKNEPIYHYRRTSSSLPRIPRVRDYD</sequence>
<comment type="caution">
    <text evidence="2">The sequence shown here is derived from an EMBL/GenBank/DDBJ whole genome shotgun (WGS) entry which is preliminary data.</text>
</comment>
<evidence type="ECO:0000313" key="2">
    <source>
        <dbReference type="EMBL" id="KAL5111454.1"/>
    </source>
</evidence>
<dbReference type="EMBL" id="JAKROA010000001">
    <property type="protein sequence ID" value="KAL5111454.1"/>
    <property type="molecule type" value="Genomic_DNA"/>
</dbReference>
<evidence type="ECO:0000256" key="1">
    <source>
        <dbReference type="SAM" id="MobiDB-lite"/>
    </source>
</evidence>
<evidence type="ECO:0008006" key="4">
    <source>
        <dbReference type="Google" id="ProtNLM"/>
    </source>
</evidence>
<protein>
    <recommendedName>
        <fullName evidence="4">DUF5734 domain-containing protein</fullName>
    </recommendedName>
</protein>
<reference evidence="2 3" key="1">
    <citation type="journal article" date="2022" name="Front. Cell. Infect. Microbiol.">
        <title>The Genomes of Two Strains of Taenia crassiceps the Animal Model for the Study of Human Cysticercosis.</title>
        <authorList>
            <person name="Bobes R.J."/>
            <person name="Estrada K."/>
            <person name="Rios-Valencia D.G."/>
            <person name="Calderon-Gallegos A."/>
            <person name="de la Torre P."/>
            <person name="Carrero J.C."/>
            <person name="Sanchez-Flores A."/>
            <person name="Laclette J.P."/>
        </authorList>
    </citation>
    <scope>NUCLEOTIDE SEQUENCE [LARGE SCALE GENOMIC DNA]</scope>
    <source>
        <strain evidence="2">WFUcys</strain>
    </source>
</reference>
<dbReference type="Proteomes" id="UP001651158">
    <property type="component" value="Unassembled WGS sequence"/>
</dbReference>
<name>A0ABR4QP14_9CEST</name>
<feature type="region of interest" description="Disordered" evidence="1">
    <location>
        <begin position="195"/>
        <end position="215"/>
    </location>
</feature>
<gene>
    <name evidence="2" type="ORF">TcWFU_001789</name>
</gene>